<evidence type="ECO:0000256" key="2">
    <source>
        <dbReference type="ARBA" id="ARBA00022448"/>
    </source>
</evidence>
<keyword evidence="3" id="KW-1003">Cell membrane</keyword>
<dbReference type="PANTHER" id="PTHR43386">
    <property type="entry name" value="OLIGOPEPTIDE TRANSPORT SYSTEM PERMEASE PROTEIN APPC"/>
    <property type="match status" value="1"/>
</dbReference>
<dbReference type="GO" id="GO:0055085">
    <property type="term" value="P:transmembrane transport"/>
    <property type="evidence" value="ECO:0007669"/>
    <property type="project" value="InterPro"/>
</dbReference>
<feature type="domain" description="ABC transmembrane type-1" evidence="8">
    <location>
        <begin position="84"/>
        <end position="266"/>
    </location>
</feature>
<reference evidence="9 10" key="1">
    <citation type="submission" date="2018-11" db="EMBL/GenBank/DDBJ databases">
        <title>Genomes From Bacteria Associated with the Canine Oral Cavity: a Test Case for Automated Genome-Based Taxonomic Assignment.</title>
        <authorList>
            <person name="Coil D.A."/>
            <person name="Jospin G."/>
            <person name="Darling A.E."/>
            <person name="Wallis C."/>
            <person name="Davis I.J."/>
            <person name="Harris S."/>
            <person name="Eisen J.A."/>
            <person name="Holcombe L.J."/>
            <person name="O'Flynn C."/>
        </authorList>
    </citation>
    <scope>NUCLEOTIDE SEQUENCE [LARGE SCALE GENOMIC DNA]</scope>
    <source>
        <strain evidence="9 10">OH887_COT-365</strain>
    </source>
</reference>
<protein>
    <submittedName>
        <fullName evidence="9">ABC transporter permease</fullName>
    </submittedName>
</protein>
<dbReference type="OrthoDB" id="8906042at2"/>
<evidence type="ECO:0000256" key="6">
    <source>
        <dbReference type="ARBA" id="ARBA00023136"/>
    </source>
</evidence>
<evidence type="ECO:0000313" key="9">
    <source>
        <dbReference type="EMBL" id="RRD05179.1"/>
    </source>
</evidence>
<evidence type="ECO:0000259" key="8">
    <source>
        <dbReference type="PROSITE" id="PS50928"/>
    </source>
</evidence>
<gene>
    <name evidence="9" type="ORF">EII34_07520</name>
</gene>
<dbReference type="CDD" id="cd06261">
    <property type="entry name" value="TM_PBP2"/>
    <property type="match status" value="1"/>
</dbReference>
<feature type="transmembrane region" description="Helical" evidence="7">
    <location>
        <begin position="202"/>
        <end position="223"/>
    </location>
</feature>
<evidence type="ECO:0000313" key="10">
    <source>
        <dbReference type="Proteomes" id="UP000280819"/>
    </source>
</evidence>
<dbReference type="EMBL" id="RQZG01000007">
    <property type="protein sequence ID" value="RRD05179.1"/>
    <property type="molecule type" value="Genomic_DNA"/>
</dbReference>
<dbReference type="GO" id="GO:0005886">
    <property type="term" value="C:plasma membrane"/>
    <property type="evidence" value="ECO:0007669"/>
    <property type="project" value="UniProtKB-SubCell"/>
</dbReference>
<dbReference type="Gene3D" id="1.10.3720.10">
    <property type="entry name" value="MetI-like"/>
    <property type="match status" value="1"/>
</dbReference>
<accession>A0A3P1T720</accession>
<dbReference type="Proteomes" id="UP000280819">
    <property type="component" value="Unassembled WGS sequence"/>
</dbReference>
<comment type="caution">
    <text evidence="9">The sequence shown here is derived from an EMBL/GenBank/DDBJ whole genome shotgun (WGS) entry which is preliminary data.</text>
</comment>
<dbReference type="RefSeq" id="WP_124844510.1">
    <property type="nucleotide sequence ID" value="NZ_RQZG01000007.1"/>
</dbReference>
<keyword evidence="5 7" id="KW-1133">Transmembrane helix</keyword>
<evidence type="ECO:0000256" key="4">
    <source>
        <dbReference type="ARBA" id="ARBA00022692"/>
    </source>
</evidence>
<organism evidence="9 10">
    <name type="scientific">Arachnia propionica</name>
    <dbReference type="NCBI Taxonomy" id="1750"/>
    <lineage>
        <taxon>Bacteria</taxon>
        <taxon>Bacillati</taxon>
        <taxon>Actinomycetota</taxon>
        <taxon>Actinomycetes</taxon>
        <taxon>Propionibacteriales</taxon>
        <taxon>Propionibacteriaceae</taxon>
        <taxon>Arachnia</taxon>
    </lineage>
</organism>
<sequence>MSGRRRPGRSRWAGALRISVTGTIGGVVFLVMCVAALILPWFIEMPPADTTAIYSPPSAAHPLGTDSDGRDVLRMILLGGRDVIIVSTISATVSTGIAVTLGALAAYLRGWVDSLVIQLTDFMLTIPQFALLVVLAAYIRLDNPVMLALLLGVLGWPGLLRAVRAQVLSLKEREYVEAARIVGLSTPVVIGREILPNMASYLMIHFIFAMTGATYSMVGLYLLGLAPMTGVNWGIMINNAWAKGALFFADAAWSILAPLLVVSVLQLSAIWFARTLEHLLDPRLAGRY</sequence>
<evidence type="ECO:0000256" key="7">
    <source>
        <dbReference type="RuleBase" id="RU363032"/>
    </source>
</evidence>
<dbReference type="PROSITE" id="PS50928">
    <property type="entry name" value="ABC_TM1"/>
    <property type="match status" value="1"/>
</dbReference>
<dbReference type="AlphaFoldDB" id="A0A3P1T720"/>
<keyword evidence="4 7" id="KW-0812">Transmembrane</keyword>
<comment type="subcellular location">
    <subcellularLocation>
        <location evidence="1 7">Cell membrane</location>
        <topology evidence="1 7">Multi-pass membrane protein</topology>
    </subcellularLocation>
</comment>
<dbReference type="PANTHER" id="PTHR43386:SF1">
    <property type="entry name" value="D,D-DIPEPTIDE TRANSPORT SYSTEM PERMEASE PROTEIN DDPC-RELATED"/>
    <property type="match status" value="1"/>
</dbReference>
<feature type="transmembrane region" description="Helical" evidence="7">
    <location>
        <begin position="83"/>
        <end position="108"/>
    </location>
</feature>
<proteinExistence type="inferred from homology"/>
<dbReference type="Pfam" id="PF00528">
    <property type="entry name" value="BPD_transp_1"/>
    <property type="match status" value="1"/>
</dbReference>
<feature type="transmembrane region" description="Helical" evidence="7">
    <location>
        <begin position="145"/>
        <end position="163"/>
    </location>
</feature>
<feature type="transmembrane region" description="Helical" evidence="7">
    <location>
        <begin position="115"/>
        <end position="139"/>
    </location>
</feature>
<evidence type="ECO:0000256" key="3">
    <source>
        <dbReference type="ARBA" id="ARBA00022475"/>
    </source>
</evidence>
<comment type="similarity">
    <text evidence="7">Belongs to the binding-protein-dependent transport system permease family.</text>
</comment>
<feature type="transmembrane region" description="Helical" evidence="7">
    <location>
        <begin position="251"/>
        <end position="273"/>
    </location>
</feature>
<dbReference type="SUPFAM" id="SSF161098">
    <property type="entry name" value="MetI-like"/>
    <property type="match status" value="1"/>
</dbReference>
<name>A0A3P1T720_9ACTN</name>
<keyword evidence="6 7" id="KW-0472">Membrane</keyword>
<keyword evidence="2 7" id="KW-0813">Transport</keyword>
<evidence type="ECO:0000256" key="5">
    <source>
        <dbReference type="ARBA" id="ARBA00022989"/>
    </source>
</evidence>
<evidence type="ECO:0000256" key="1">
    <source>
        <dbReference type="ARBA" id="ARBA00004651"/>
    </source>
</evidence>
<dbReference type="InterPro" id="IPR035906">
    <property type="entry name" value="MetI-like_sf"/>
</dbReference>
<feature type="transmembrane region" description="Helical" evidence="7">
    <location>
        <begin position="20"/>
        <end position="43"/>
    </location>
</feature>
<dbReference type="InterPro" id="IPR050366">
    <property type="entry name" value="BP-dependent_transpt_permease"/>
</dbReference>
<dbReference type="InterPro" id="IPR000515">
    <property type="entry name" value="MetI-like"/>
</dbReference>